<keyword evidence="1" id="KW-1133">Transmembrane helix</keyword>
<gene>
    <name evidence="2" type="ORF">B0I18_102544</name>
</gene>
<evidence type="ECO:0000313" key="3">
    <source>
        <dbReference type="Proteomes" id="UP000240572"/>
    </source>
</evidence>
<sequence length="285" mass="31558">MMKFVIDLAGRGQTEQSNLPGSPALTAGLKALPPRLRAPLRTLLEFYKMALLTTEPGDGYIGTTLSAQLWEDTYWALEHGVSLNPVLQELSGVVNRYGIERELIDALFENMELEQEIRSGAELQAYRLGSALYTTVTLMCLRVLTDGDQELYGRLKPYAVSLGIVFHKIDLLRRIDADELQSGPGDATPSEQGVLKPEARLAIQQQVWEKLSHAKKGISQLSLTTRFAAYVALTHYRKEIRDIKGANAEGRPAGDKRIWDMAKAAILILAYIAGGLMILFHSAFT</sequence>
<name>A0A2P8D8M7_9BACT</name>
<organism evidence="2 3">
    <name type="scientific">Taibaiella chishuiensis</name>
    <dbReference type="NCBI Taxonomy" id="1434707"/>
    <lineage>
        <taxon>Bacteria</taxon>
        <taxon>Pseudomonadati</taxon>
        <taxon>Bacteroidota</taxon>
        <taxon>Chitinophagia</taxon>
        <taxon>Chitinophagales</taxon>
        <taxon>Chitinophagaceae</taxon>
        <taxon>Taibaiella</taxon>
    </lineage>
</organism>
<comment type="caution">
    <text evidence="2">The sequence shown here is derived from an EMBL/GenBank/DDBJ whole genome shotgun (WGS) entry which is preliminary data.</text>
</comment>
<keyword evidence="1" id="KW-0812">Transmembrane</keyword>
<dbReference type="RefSeq" id="WP_106522568.1">
    <property type="nucleotide sequence ID" value="NZ_PYGD01000002.1"/>
</dbReference>
<dbReference type="InterPro" id="IPR002060">
    <property type="entry name" value="Squ/phyt_synthse"/>
</dbReference>
<dbReference type="AlphaFoldDB" id="A0A2P8D8M7"/>
<dbReference type="InterPro" id="IPR008949">
    <property type="entry name" value="Isoprenoid_synthase_dom_sf"/>
</dbReference>
<keyword evidence="3" id="KW-1185">Reference proteome</keyword>
<accession>A0A2P8D8M7</accession>
<dbReference type="EMBL" id="PYGD01000002">
    <property type="protein sequence ID" value="PSK93574.1"/>
    <property type="molecule type" value="Genomic_DNA"/>
</dbReference>
<reference evidence="2 3" key="1">
    <citation type="submission" date="2018-03" db="EMBL/GenBank/DDBJ databases">
        <title>Genomic Encyclopedia of Type Strains, Phase III (KMG-III): the genomes of soil and plant-associated and newly described type strains.</title>
        <authorList>
            <person name="Whitman W."/>
        </authorList>
    </citation>
    <scope>NUCLEOTIDE SEQUENCE [LARGE SCALE GENOMIC DNA]</scope>
    <source>
        <strain evidence="2 3">CGMCC 1.12700</strain>
    </source>
</reference>
<proteinExistence type="predicted"/>
<keyword evidence="1" id="KW-0472">Membrane</keyword>
<dbReference type="OrthoDB" id="9787280at2"/>
<evidence type="ECO:0000256" key="1">
    <source>
        <dbReference type="SAM" id="Phobius"/>
    </source>
</evidence>
<protein>
    <submittedName>
        <fullName evidence="2">Phytoene/squalene synthetase</fullName>
    </submittedName>
</protein>
<dbReference type="SUPFAM" id="SSF48576">
    <property type="entry name" value="Terpenoid synthases"/>
    <property type="match status" value="1"/>
</dbReference>
<evidence type="ECO:0000313" key="2">
    <source>
        <dbReference type="EMBL" id="PSK93574.1"/>
    </source>
</evidence>
<dbReference type="Gene3D" id="1.10.600.10">
    <property type="entry name" value="Farnesyl Diphosphate Synthase"/>
    <property type="match status" value="1"/>
</dbReference>
<dbReference type="Pfam" id="PF00494">
    <property type="entry name" value="SQS_PSY"/>
    <property type="match status" value="1"/>
</dbReference>
<feature type="transmembrane region" description="Helical" evidence="1">
    <location>
        <begin position="264"/>
        <end position="284"/>
    </location>
</feature>
<dbReference type="Proteomes" id="UP000240572">
    <property type="component" value="Unassembled WGS sequence"/>
</dbReference>